<evidence type="ECO:0000256" key="12">
    <source>
        <dbReference type="ARBA" id="ARBA00023303"/>
    </source>
</evidence>
<dbReference type="Gene3D" id="2.70.170.10">
    <property type="entry name" value="Neurotransmitter-gated ion-channel ligand-binding domain"/>
    <property type="match status" value="1"/>
</dbReference>
<evidence type="ECO:0000256" key="14">
    <source>
        <dbReference type="SAM" id="MobiDB-lite"/>
    </source>
</evidence>
<dbReference type="GO" id="GO:0034707">
    <property type="term" value="C:chloride channel complex"/>
    <property type="evidence" value="ECO:0007669"/>
    <property type="project" value="UniProtKB-KW"/>
</dbReference>
<dbReference type="InterPro" id="IPR006202">
    <property type="entry name" value="Neur_chan_lig-bd"/>
</dbReference>
<evidence type="ECO:0000256" key="2">
    <source>
        <dbReference type="ARBA" id="ARBA00004236"/>
    </source>
</evidence>
<comment type="similarity">
    <text evidence="13">Belongs to the ligand-gated ion channel (TC 1.A.9) family.</text>
</comment>
<feature type="region of interest" description="Disordered" evidence="14">
    <location>
        <begin position="25"/>
        <end position="86"/>
    </location>
</feature>
<feature type="signal peptide" evidence="13">
    <location>
        <begin position="1"/>
        <end position="24"/>
    </location>
</feature>
<dbReference type="InterPro" id="IPR018000">
    <property type="entry name" value="Neurotransmitter_ion_chnl_CS"/>
</dbReference>
<dbReference type="InterPro" id="IPR036734">
    <property type="entry name" value="Neur_chan_lig-bd_sf"/>
</dbReference>
<keyword evidence="12 13" id="KW-0407">Ion channel</keyword>
<dbReference type="Pfam" id="PF02932">
    <property type="entry name" value="Neur_chan_memb"/>
    <property type="match status" value="1"/>
</dbReference>
<feature type="domain" description="Neurotransmitter-gated ion-channel transmembrane" evidence="16">
    <location>
        <begin position="300"/>
        <end position="430"/>
    </location>
</feature>
<proteinExistence type="inferred from homology"/>
<keyword evidence="4" id="KW-1003">Cell membrane</keyword>
<evidence type="ECO:0000256" key="8">
    <source>
        <dbReference type="ARBA" id="ARBA00023065"/>
    </source>
</evidence>
<evidence type="ECO:0000313" key="18">
    <source>
        <dbReference type="Proteomes" id="UP000838412"/>
    </source>
</evidence>
<organism evidence="17 18">
    <name type="scientific">Branchiostoma lanceolatum</name>
    <name type="common">Common lancelet</name>
    <name type="synonym">Amphioxus lanceolatum</name>
    <dbReference type="NCBI Taxonomy" id="7740"/>
    <lineage>
        <taxon>Eukaryota</taxon>
        <taxon>Metazoa</taxon>
        <taxon>Chordata</taxon>
        <taxon>Cephalochordata</taxon>
        <taxon>Leptocardii</taxon>
        <taxon>Amphioxiformes</taxon>
        <taxon>Branchiostomatidae</taxon>
        <taxon>Branchiostoma</taxon>
    </lineage>
</organism>
<evidence type="ECO:0000256" key="5">
    <source>
        <dbReference type="ARBA" id="ARBA00022692"/>
    </source>
</evidence>
<evidence type="ECO:0000256" key="13">
    <source>
        <dbReference type="RuleBase" id="RU000687"/>
    </source>
</evidence>
<protein>
    <submittedName>
        <fullName evidence="17">GLRA3 protein</fullName>
    </submittedName>
</protein>
<comment type="subcellular location">
    <subcellularLocation>
        <location evidence="2">Cell membrane</location>
    </subcellularLocation>
    <subcellularLocation>
        <location evidence="1">Membrane</location>
        <topology evidence="1">Multi-pass membrane protein</topology>
    </subcellularLocation>
</comment>
<dbReference type="InterPro" id="IPR036719">
    <property type="entry name" value="Neuro-gated_channel_TM_sf"/>
</dbReference>
<dbReference type="PROSITE" id="PS00236">
    <property type="entry name" value="NEUROTR_ION_CHANNEL"/>
    <property type="match status" value="1"/>
</dbReference>
<dbReference type="Gene3D" id="1.20.58.390">
    <property type="entry name" value="Neurotransmitter-gated ion-channel transmembrane domain"/>
    <property type="match status" value="1"/>
</dbReference>
<feature type="transmembrane region" description="Helical" evidence="13">
    <location>
        <begin position="358"/>
        <end position="380"/>
    </location>
</feature>
<dbReference type="CDD" id="cd19049">
    <property type="entry name" value="LGIC_TM_anion"/>
    <property type="match status" value="1"/>
</dbReference>
<dbReference type="FunFam" id="2.70.170.10:FF:000014">
    <property type="entry name" value="Glycine receptor subunit beta"/>
    <property type="match status" value="1"/>
</dbReference>
<evidence type="ECO:0000313" key="17">
    <source>
        <dbReference type="EMBL" id="CAH1270681.1"/>
    </source>
</evidence>
<evidence type="ECO:0000256" key="7">
    <source>
        <dbReference type="ARBA" id="ARBA00022989"/>
    </source>
</evidence>
<dbReference type="NCBIfam" id="TIGR00860">
    <property type="entry name" value="LIC"/>
    <property type="match status" value="1"/>
</dbReference>
<dbReference type="OrthoDB" id="442503at2759"/>
<dbReference type="Proteomes" id="UP000838412">
    <property type="component" value="Chromosome 7"/>
</dbReference>
<evidence type="ECO:0000256" key="9">
    <source>
        <dbReference type="ARBA" id="ARBA00023136"/>
    </source>
</evidence>
<dbReference type="GO" id="GO:0004888">
    <property type="term" value="F:transmembrane signaling receptor activity"/>
    <property type="evidence" value="ECO:0007669"/>
    <property type="project" value="InterPro"/>
</dbReference>
<keyword evidence="5 13" id="KW-0812">Transmembrane</keyword>
<sequence length="488" mass="54704">MAVVPRVLFLRVMILCFIIRISDATNSTSPSPSPNPTTTATTPGGTIAATTTATTPVRTTAATTATTTAASGTQVTTSSPKPPEMHSMRDFYKILETYDMRIRPNDQGPGVHVLMQMYVESIASISEISMEYVITFYFRMWWNDPRFKFTETQANQTAQLHVAARSLVWTPDIYFLNEKDAGFRASSAFTSLMWVWPNGDILSSEKKTLKNSCPMDFRQYPFDAQFCKIQLGPYGMTTDDLIIEWKEPAVEMNPGIELPEYVIDGWTWTSCGGNYSIGEFGCNQATFKMVRSIGYYITQTYVPSALIVALSWLTFWISPLQAPARVALGITTVLTSTTLTSATRSSIPRFSYIRAIDIWMLVCTIYVFTALVEFAAAHHFSRRKQESMISNQMNKNKDAFQPNGVLKVHPFSNGKDAAEDQKEKEKKEATVEEDFDEDVAQAMADSDERGQIIAAKIDLASKIFFPATFILFNIIYWAVYMGSYEGKV</sequence>
<keyword evidence="10" id="KW-0869">Chloride channel</keyword>
<evidence type="ECO:0000256" key="4">
    <source>
        <dbReference type="ARBA" id="ARBA00022475"/>
    </source>
</evidence>
<dbReference type="GO" id="GO:0005254">
    <property type="term" value="F:chloride channel activity"/>
    <property type="evidence" value="ECO:0007669"/>
    <property type="project" value="UniProtKB-KW"/>
</dbReference>
<dbReference type="EMBL" id="OV696692">
    <property type="protein sequence ID" value="CAH1270681.1"/>
    <property type="molecule type" value="Genomic_DNA"/>
</dbReference>
<evidence type="ECO:0000256" key="6">
    <source>
        <dbReference type="ARBA" id="ARBA00022729"/>
    </source>
</evidence>
<dbReference type="Pfam" id="PF02931">
    <property type="entry name" value="Neur_chan_LBD"/>
    <property type="match status" value="1"/>
</dbReference>
<dbReference type="SUPFAM" id="SSF63712">
    <property type="entry name" value="Nicotinic receptor ligand binding domain-like"/>
    <property type="match status" value="1"/>
</dbReference>
<feature type="domain" description="Neurotransmitter-gated ion-channel ligand-binding" evidence="15">
    <location>
        <begin position="93"/>
        <end position="269"/>
    </location>
</feature>
<dbReference type="InterPro" id="IPR006029">
    <property type="entry name" value="Neurotrans-gated_channel_TM"/>
</dbReference>
<evidence type="ECO:0000259" key="15">
    <source>
        <dbReference type="Pfam" id="PF02931"/>
    </source>
</evidence>
<keyword evidence="11" id="KW-0868">Chloride</keyword>
<keyword evidence="18" id="KW-1185">Reference proteome</keyword>
<dbReference type="GO" id="GO:0005230">
    <property type="term" value="F:extracellular ligand-gated monoatomic ion channel activity"/>
    <property type="evidence" value="ECO:0007669"/>
    <property type="project" value="InterPro"/>
</dbReference>
<keyword evidence="6 13" id="KW-0732">Signal</keyword>
<name>A0A8K0F124_BRALA</name>
<feature type="transmembrane region" description="Helical" evidence="13">
    <location>
        <begin position="459"/>
        <end position="479"/>
    </location>
</feature>
<keyword evidence="9 13" id="KW-0472">Membrane</keyword>
<comment type="caution">
    <text evidence="13">Lacks conserved residue(s) required for the propagation of feature annotation.</text>
</comment>
<feature type="chain" id="PRO_5035490075" evidence="13">
    <location>
        <begin position="25"/>
        <end position="488"/>
    </location>
</feature>
<gene>
    <name evidence="17" type="primary">GLRA3</name>
    <name evidence="17" type="ORF">BLAG_LOCUS22893</name>
</gene>
<keyword evidence="8 13" id="KW-0406">Ion transport</keyword>
<evidence type="ECO:0000259" key="16">
    <source>
        <dbReference type="Pfam" id="PF02932"/>
    </source>
</evidence>
<dbReference type="PRINTS" id="PR00252">
    <property type="entry name" value="NRIONCHANNEL"/>
</dbReference>
<dbReference type="PRINTS" id="PR00253">
    <property type="entry name" value="GABAARECEPTR"/>
</dbReference>
<dbReference type="PANTHER" id="PTHR18945">
    <property type="entry name" value="NEUROTRANSMITTER GATED ION CHANNEL"/>
    <property type="match status" value="1"/>
</dbReference>
<evidence type="ECO:0000256" key="3">
    <source>
        <dbReference type="ARBA" id="ARBA00022448"/>
    </source>
</evidence>
<keyword evidence="7 13" id="KW-1133">Transmembrane helix</keyword>
<evidence type="ECO:0000256" key="11">
    <source>
        <dbReference type="ARBA" id="ARBA00023214"/>
    </source>
</evidence>
<evidence type="ECO:0000256" key="10">
    <source>
        <dbReference type="ARBA" id="ARBA00023173"/>
    </source>
</evidence>
<evidence type="ECO:0000256" key="1">
    <source>
        <dbReference type="ARBA" id="ARBA00004141"/>
    </source>
</evidence>
<dbReference type="InterPro" id="IPR038050">
    <property type="entry name" value="Neuro_actylchol_rec"/>
</dbReference>
<dbReference type="SUPFAM" id="SSF90112">
    <property type="entry name" value="Neurotransmitter-gated ion-channel transmembrane pore"/>
    <property type="match status" value="1"/>
</dbReference>
<dbReference type="InterPro" id="IPR006028">
    <property type="entry name" value="GABAA/Glycine_rcpt"/>
</dbReference>
<dbReference type="GO" id="GO:0005886">
    <property type="term" value="C:plasma membrane"/>
    <property type="evidence" value="ECO:0007669"/>
    <property type="project" value="UniProtKB-SubCell"/>
</dbReference>
<accession>A0A8K0F124</accession>
<dbReference type="AlphaFoldDB" id="A0A8K0F124"/>
<reference evidence="17" key="1">
    <citation type="submission" date="2022-01" db="EMBL/GenBank/DDBJ databases">
        <authorList>
            <person name="Braso-Vives M."/>
        </authorList>
    </citation>
    <scope>NUCLEOTIDE SEQUENCE</scope>
</reference>
<feature type="compositionally biased region" description="Low complexity" evidence="14">
    <location>
        <begin position="25"/>
        <end position="79"/>
    </location>
</feature>
<keyword evidence="3 13" id="KW-0813">Transport</keyword>
<dbReference type="InterPro" id="IPR006201">
    <property type="entry name" value="Neur_channel"/>
</dbReference>